<protein>
    <submittedName>
        <fullName evidence="2">Uncharacterized protein</fullName>
    </submittedName>
</protein>
<gene>
    <name evidence="2" type="ORF">GCM10011391_17520</name>
</gene>
<evidence type="ECO:0000256" key="1">
    <source>
        <dbReference type="SAM" id="MobiDB-lite"/>
    </source>
</evidence>
<proteinExistence type="predicted"/>
<dbReference type="RefSeq" id="WP_188692270.1">
    <property type="nucleotide sequence ID" value="NZ_BMIR01000006.1"/>
</dbReference>
<keyword evidence="3" id="KW-1185">Reference proteome</keyword>
<sequence>MTSRDKTHDSDNDALKLVNFGNYFYVESFPEHHPESLVTEVTEPRDEDEMEESEH</sequence>
<organism evidence="2 3">
    <name type="scientific">Pullulanibacillus camelliae</name>
    <dbReference type="NCBI Taxonomy" id="1707096"/>
    <lineage>
        <taxon>Bacteria</taxon>
        <taxon>Bacillati</taxon>
        <taxon>Bacillota</taxon>
        <taxon>Bacilli</taxon>
        <taxon>Bacillales</taxon>
        <taxon>Sporolactobacillaceae</taxon>
        <taxon>Pullulanibacillus</taxon>
    </lineage>
</organism>
<evidence type="ECO:0000313" key="3">
    <source>
        <dbReference type="Proteomes" id="UP000628775"/>
    </source>
</evidence>
<reference evidence="2" key="1">
    <citation type="journal article" date="2014" name="Int. J. Syst. Evol. Microbiol.">
        <title>Complete genome sequence of Corynebacterium casei LMG S-19264T (=DSM 44701T), isolated from a smear-ripened cheese.</title>
        <authorList>
            <consortium name="US DOE Joint Genome Institute (JGI-PGF)"/>
            <person name="Walter F."/>
            <person name="Albersmeier A."/>
            <person name="Kalinowski J."/>
            <person name="Ruckert C."/>
        </authorList>
    </citation>
    <scope>NUCLEOTIDE SEQUENCE</scope>
    <source>
        <strain evidence="2">CGMCC 1.15371</strain>
    </source>
</reference>
<dbReference type="Proteomes" id="UP000628775">
    <property type="component" value="Unassembled WGS sequence"/>
</dbReference>
<name>A0A8J2YD77_9BACL</name>
<accession>A0A8J2YD77</accession>
<dbReference type="AlphaFoldDB" id="A0A8J2YD77"/>
<feature type="compositionally biased region" description="Acidic residues" evidence="1">
    <location>
        <begin position="45"/>
        <end position="55"/>
    </location>
</feature>
<feature type="region of interest" description="Disordered" evidence="1">
    <location>
        <begin position="32"/>
        <end position="55"/>
    </location>
</feature>
<dbReference type="EMBL" id="BMIR01000006">
    <property type="protein sequence ID" value="GGE39243.1"/>
    <property type="molecule type" value="Genomic_DNA"/>
</dbReference>
<comment type="caution">
    <text evidence="2">The sequence shown here is derived from an EMBL/GenBank/DDBJ whole genome shotgun (WGS) entry which is preliminary data.</text>
</comment>
<evidence type="ECO:0000313" key="2">
    <source>
        <dbReference type="EMBL" id="GGE39243.1"/>
    </source>
</evidence>
<reference evidence="2" key="2">
    <citation type="submission" date="2020-09" db="EMBL/GenBank/DDBJ databases">
        <authorList>
            <person name="Sun Q."/>
            <person name="Zhou Y."/>
        </authorList>
    </citation>
    <scope>NUCLEOTIDE SEQUENCE</scope>
    <source>
        <strain evidence="2">CGMCC 1.15371</strain>
    </source>
</reference>